<evidence type="ECO:0000256" key="3">
    <source>
        <dbReference type="ARBA" id="ARBA00022679"/>
    </source>
</evidence>
<dbReference type="Pfam" id="PF01874">
    <property type="entry name" value="CitG"/>
    <property type="match status" value="1"/>
</dbReference>
<comment type="caution">
    <text evidence="6">The sequence shown here is derived from an EMBL/GenBank/DDBJ whole genome shotgun (WGS) entry which is preliminary data.</text>
</comment>
<dbReference type="EC" id="2.4.2.52" evidence="2"/>
<gene>
    <name evidence="6" type="primary">citG</name>
    <name evidence="6" type="ORF">KQI89_08450</name>
</gene>
<protein>
    <recommendedName>
        <fullName evidence="2">triphosphoribosyl-dephospho-CoA synthase</fullName>
        <ecNumber evidence="2">2.4.2.52</ecNumber>
    </recommendedName>
</protein>
<evidence type="ECO:0000256" key="4">
    <source>
        <dbReference type="ARBA" id="ARBA00022741"/>
    </source>
</evidence>
<comment type="catalytic activity">
    <reaction evidence="1">
        <text>3'-dephospho-CoA + ATP = 2'-(5''-triphospho-alpha-D-ribosyl)-3'-dephospho-CoA + adenine</text>
        <dbReference type="Rhea" id="RHEA:15117"/>
        <dbReference type="ChEBI" id="CHEBI:16708"/>
        <dbReference type="ChEBI" id="CHEBI:30616"/>
        <dbReference type="ChEBI" id="CHEBI:57328"/>
        <dbReference type="ChEBI" id="CHEBI:61378"/>
        <dbReference type="EC" id="2.4.2.52"/>
    </reaction>
</comment>
<accession>A0ABS6EZW7</accession>
<sequence>MDNRKYIKDISFSLGELATQAMLYEASAYPTPGLVSPVNSGAHEDMDYYSFIDSTTSLMKFMILFSEEGYSKREPKDIFKSIRLLGIEAEKNMFLKTSGVNTHKGMLFIMGITIAAVAKSLYEKSDFNSIQCNIKAMTEGLTQEDFKDIHLKKNLSHGEELYLKHNIKGIREEVEKGIPLVFDYSLNFYEENKKLAKKSRIVHTLMGIMQYCMDTTILHRHSLEVLEEVRENSKRIIDLGGMYTKEGIEEIKIMEEDFIKRRISPGGSADILAVTIFLTEVKKKFFNTL</sequence>
<dbReference type="PANTHER" id="PTHR30201">
    <property type="entry name" value="TRIPHOSPHORIBOSYL-DEPHOSPHO-COA SYNTHASE"/>
    <property type="match status" value="1"/>
</dbReference>
<dbReference type="EMBL" id="JAHLQL010000002">
    <property type="protein sequence ID" value="MBU5591794.1"/>
    <property type="molecule type" value="Genomic_DNA"/>
</dbReference>
<dbReference type="Proteomes" id="UP000736583">
    <property type="component" value="Unassembled WGS sequence"/>
</dbReference>
<evidence type="ECO:0000256" key="5">
    <source>
        <dbReference type="ARBA" id="ARBA00022840"/>
    </source>
</evidence>
<proteinExistence type="predicted"/>
<dbReference type="InterPro" id="IPR017551">
    <property type="entry name" value="TriPribosyl-deP-CoA_syn_CitG"/>
</dbReference>
<dbReference type="PANTHER" id="PTHR30201:SF2">
    <property type="entry name" value="2-(5''-TRIPHOSPHORIBOSYL)-3'-DEPHOSPHOCOENZYME-A SYNTHASE"/>
    <property type="match status" value="1"/>
</dbReference>
<name>A0ABS6EZW7_9CLOT</name>
<dbReference type="GO" id="GO:0046917">
    <property type="term" value="F:triphosphoribosyl-dephospho-CoA synthase activity"/>
    <property type="evidence" value="ECO:0007669"/>
    <property type="project" value="UniProtKB-EC"/>
</dbReference>
<organism evidence="6 7">
    <name type="scientific">Clostridium simiarum</name>
    <dbReference type="NCBI Taxonomy" id="2841506"/>
    <lineage>
        <taxon>Bacteria</taxon>
        <taxon>Bacillati</taxon>
        <taxon>Bacillota</taxon>
        <taxon>Clostridia</taxon>
        <taxon>Eubacteriales</taxon>
        <taxon>Clostridiaceae</taxon>
        <taxon>Clostridium</taxon>
    </lineage>
</organism>
<keyword evidence="4" id="KW-0547">Nucleotide-binding</keyword>
<dbReference type="NCBIfam" id="TIGR03125">
    <property type="entry name" value="citrate_citG"/>
    <property type="match status" value="1"/>
</dbReference>
<dbReference type="GO" id="GO:0016757">
    <property type="term" value="F:glycosyltransferase activity"/>
    <property type="evidence" value="ECO:0007669"/>
    <property type="project" value="UniProtKB-KW"/>
</dbReference>
<evidence type="ECO:0000313" key="7">
    <source>
        <dbReference type="Proteomes" id="UP000736583"/>
    </source>
</evidence>
<dbReference type="RefSeq" id="WP_216456743.1">
    <property type="nucleotide sequence ID" value="NZ_JAHLQL010000002.1"/>
</dbReference>
<evidence type="ECO:0000256" key="2">
    <source>
        <dbReference type="ARBA" id="ARBA00012074"/>
    </source>
</evidence>
<keyword evidence="5" id="KW-0067">ATP-binding</keyword>
<dbReference type="InterPro" id="IPR002736">
    <property type="entry name" value="CitG"/>
</dbReference>
<evidence type="ECO:0000313" key="6">
    <source>
        <dbReference type="EMBL" id="MBU5591794.1"/>
    </source>
</evidence>
<evidence type="ECO:0000256" key="1">
    <source>
        <dbReference type="ARBA" id="ARBA00001210"/>
    </source>
</evidence>
<keyword evidence="7" id="KW-1185">Reference proteome</keyword>
<reference evidence="6 7" key="1">
    <citation type="submission" date="2021-06" db="EMBL/GenBank/DDBJ databases">
        <authorList>
            <person name="Sun Q."/>
            <person name="Li D."/>
        </authorList>
    </citation>
    <scope>NUCLEOTIDE SEQUENCE [LARGE SCALE GENOMIC DNA]</scope>
    <source>
        <strain evidence="6 7">MSJ-4</strain>
    </source>
</reference>
<keyword evidence="6" id="KW-0328">Glycosyltransferase</keyword>
<keyword evidence="3 6" id="KW-0808">Transferase</keyword>